<gene>
    <name evidence="1" type="ORF">CBR_g53617</name>
</gene>
<comment type="caution">
    <text evidence="1">The sequence shown here is derived from an EMBL/GenBank/DDBJ whole genome shotgun (WGS) entry which is preliminary data.</text>
</comment>
<dbReference type="Gramene" id="GBG91764">
    <property type="protein sequence ID" value="GBG91764"/>
    <property type="gene ID" value="CBR_g53617"/>
</dbReference>
<accession>A0A388MB16</accession>
<reference evidence="1 2" key="1">
    <citation type="journal article" date="2018" name="Cell">
        <title>The Chara Genome: Secondary Complexity and Implications for Plant Terrestrialization.</title>
        <authorList>
            <person name="Nishiyama T."/>
            <person name="Sakayama H."/>
            <person name="Vries J.D."/>
            <person name="Buschmann H."/>
            <person name="Saint-Marcoux D."/>
            <person name="Ullrich K.K."/>
            <person name="Haas F.B."/>
            <person name="Vanderstraeten L."/>
            <person name="Becker D."/>
            <person name="Lang D."/>
            <person name="Vosolsobe S."/>
            <person name="Rombauts S."/>
            <person name="Wilhelmsson P.K.I."/>
            <person name="Janitza P."/>
            <person name="Kern R."/>
            <person name="Heyl A."/>
            <person name="Rumpler F."/>
            <person name="Villalobos L.I.A.C."/>
            <person name="Clay J.M."/>
            <person name="Skokan R."/>
            <person name="Toyoda A."/>
            <person name="Suzuki Y."/>
            <person name="Kagoshima H."/>
            <person name="Schijlen E."/>
            <person name="Tajeshwar N."/>
            <person name="Catarino B."/>
            <person name="Hetherington A.J."/>
            <person name="Saltykova A."/>
            <person name="Bonnot C."/>
            <person name="Breuninger H."/>
            <person name="Symeonidi A."/>
            <person name="Radhakrishnan G.V."/>
            <person name="Van Nieuwerburgh F."/>
            <person name="Deforce D."/>
            <person name="Chang C."/>
            <person name="Karol K.G."/>
            <person name="Hedrich R."/>
            <person name="Ulvskov P."/>
            <person name="Glockner G."/>
            <person name="Delwiche C.F."/>
            <person name="Petrasek J."/>
            <person name="Van de Peer Y."/>
            <person name="Friml J."/>
            <person name="Beilby M."/>
            <person name="Dolan L."/>
            <person name="Kohara Y."/>
            <person name="Sugano S."/>
            <person name="Fujiyama A."/>
            <person name="Delaux P.-M."/>
            <person name="Quint M."/>
            <person name="TheiBen G."/>
            <person name="Hagemann M."/>
            <person name="Harholt J."/>
            <person name="Dunand C."/>
            <person name="Zachgo S."/>
            <person name="Langdale J."/>
            <person name="Maumus F."/>
            <person name="Straeten D.V.D."/>
            <person name="Gould S.B."/>
            <person name="Rensing S.A."/>
        </authorList>
    </citation>
    <scope>NUCLEOTIDE SEQUENCE [LARGE SCALE GENOMIC DNA]</scope>
    <source>
        <strain evidence="1 2">S276</strain>
    </source>
</reference>
<organism evidence="1 2">
    <name type="scientific">Chara braunii</name>
    <name type="common">Braun's stonewort</name>
    <dbReference type="NCBI Taxonomy" id="69332"/>
    <lineage>
        <taxon>Eukaryota</taxon>
        <taxon>Viridiplantae</taxon>
        <taxon>Streptophyta</taxon>
        <taxon>Charophyceae</taxon>
        <taxon>Charales</taxon>
        <taxon>Characeae</taxon>
        <taxon>Chara</taxon>
    </lineage>
</organism>
<dbReference type="EMBL" id="BFEA01000947">
    <property type="protein sequence ID" value="GBG91764.1"/>
    <property type="molecule type" value="Genomic_DNA"/>
</dbReference>
<sequence>MTEDITWRIKGNEPWGAMGFKTAVQDVLYREHKDVDRSGCTFQQLAFAHMVLDCHINKRSRPARTTPASKGMRTIEPS</sequence>
<keyword evidence="2" id="KW-1185">Reference proteome</keyword>
<proteinExistence type="predicted"/>
<evidence type="ECO:0000313" key="1">
    <source>
        <dbReference type="EMBL" id="GBG91764.1"/>
    </source>
</evidence>
<protein>
    <submittedName>
        <fullName evidence="1">Uncharacterized protein</fullName>
    </submittedName>
</protein>
<dbReference type="AlphaFoldDB" id="A0A388MB16"/>
<evidence type="ECO:0000313" key="2">
    <source>
        <dbReference type="Proteomes" id="UP000265515"/>
    </source>
</evidence>
<name>A0A388MB16_CHABU</name>
<dbReference type="Proteomes" id="UP000265515">
    <property type="component" value="Unassembled WGS sequence"/>
</dbReference>